<dbReference type="RefSeq" id="XP_040961561.1">
    <property type="nucleotide sequence ID" value="XM_041105627.1"/>
</dbReference>
<dbReference type="InterPro" id="IPR044534">
    <property type="entry name" value="TTL1-4"/>
</dbReference>
<reference evidence="1" key="1">
    <citation type="journal article" date="2020" name="Nat. Genet.">
        <title>Genomic diversifications of five Gossypium allopolyploid species and their impact on cotton improvement.</title>
        <authorList>
            <person name="Chen Z.J."/>
            <person name="Sreedasyam A."/>
            <person name="Ando A."/>
            <person name="Song Q."/>
            <person name="De Santiago L.M."/>
            <person name="Hulse-Kemp A.M."/>
            <person name="Ding M."/>
            <person name="Ye W."/>
            <person name="Kirkbride R.C."/>
            <person name="Jenkins J."/>
            <person name="Plott C."/>
            <person name="Lovell J."/>
            <person name="Lin Y.M."/>
            <person name="Vaughn R."/>
            <person name="Liu B."/>
            <person name="Simpson S."/>
            <person name="Scheffler B.E."/>
            <person name="Wen L."/>
            <person name="Saski C.A."/>
            <person name="Grover C.E."/>
            <person name="Hu G."/>
            <person name="Conover J.L."/>
            <person name="Carlson J.W."/>
            <person name="Shu S."/>
            <person name="Boston L.B."/>
            <person name="Williams M."/>
            <person name="Peterson D.G."/>
            <person name="McGee K."/>
            <person name="Jones D.C."/>
            <person name="Wendel J.F."/>
            <person name="Stelly D.M."/>
            <person name="Grimwood J."/>
            <person name="Schmutz J."/>
        </authorList>
    </citation>
    <scope>NUCLEOTIDE SEQUENCE [LARGE SCALE GENOMIC DNA]</scope>
    <source>
        <strain evidence="1">cv. TM-1</strain>
    </source>
</reference>
<evidence type="ECO:0000313" key="2">
    <source>
        <dbReference type="RefSeq" id="XP_040961561.1"/>
    </source>
</evidence>
<proteinExistence type="predicted"/>
<gene>
    <name evidence="2" type="primary">LOC121223662</name>
</gene>
<accession>A0ABM3B3E2</accession>
<dbReference type="Gene3D" id="1.25.40.10">
    <property type="entry name" value="Tetratricopeptide repeat domain"/>
    <property type="match status" value="1"/>
</dbReference>
<name>A0ABM3B3E2_GOSHI</name>
<dbReference type="GeneID" id="121223662"/>
<evidence type="ECO:0000313" key="1">
    <source>
        <dbReference type="Proteomes" id="UP000818029"/>
    </source>
</evidence>
<dbReference type="PANTHER" id="PTHR46050:SF7">
    <property type="entry name" value="TETRATRICOPEPTIDE REPEAT (TPR)-LIKE SUPERFAMILY PROTEIN"/>
    <property type="match status" value="1"/>
</dbReference>
<keyword evidence="1" id="KW-1185">Reference proteome</keyword>
<dbReference type="Proteomes" id="UP000818029">
    <property type="component" value="Chromosome D11"/>
</dbReference>
<sequence length="104" mass="11156">MALGRFDDALAAMERAVRLDSNSKEANSAMSKARALATFETIGNEHFKTSNFYDACISYGEGLAHDPNSVLLLNEQSVIPNLARTNSQSRTAPVPLVSALVTPS</sequence>
<organism evidence="1 2">
    <name type="scientific">Gossypium hirsutum</name>
    <name type="common">Upland cotton</name>
    <name type="synonym">Gossypium mexicanum</name>
    <dbReference type="NCBI Taxonomy" id="3635"/>
    <lineage>
        <taxon>Eukaryota</taxon>
        <taxon>Viridiplantae</taxon>
        <taxon>Streptophyta</taxon>
        <taxon>Embryophyta</taxon>
        <taxon>Tracheophyta</taxon>
        <taxon>Spermatophyta</taxon>
        <taxon>Magnoliopsida</taxon>
        <taxon>eudicotyledons</taxon>
        <taxon>Gunneridae</taxon>
        <taxon>Pentapetalae</taxon>
        <taxon>rosids</taxon>
        <taxon>malvids</taxon>
        <taxon>Malvales</taxon>
        <taxon>Malvaceae</taxon>
        <taxon>Malvoideae</taxon>
        <taxon>Gossypium</taxon>
    </lineage>
</organism>
<dbReference type="SUPFAM" id="SSF48452">
    <property type="entry name" value="TPR-like"/>
    <property type="match status" value="1"/>
</dbReference>
<dbReference type="PANTHER" id="PTHR46050">
    <property type="entry name" value="TPR REPEAT-CONTAINING THIOREDOXIN"/>
    <property type="match status" value="1"/>
</dbReference>
<reference evidence="2" key="2">
    <citation type="submission" date="2025-08" db="UniProtKB">
        <authorList>
            <consortium name="RefSeq"/>
        </authorList>
    </citation>
    <scope>IDENTIFICATION</scope>
</reference>
<dbReference type="InterPro" id="IPR011990">
    <property type="entry name" value="TPR-like_helical_dom_sf"/>
</dbReference>
<protein>
    <submittedName>
        <fullName evidence="2">Inactive TPR repeat-containing thioredoxin TTL3-like</fullName>
    </submittedName>
</protein>